<evidence type="ECO:0000259" key="1">
    <source>
        <dbReference type="Pfam" id="PF17921"/>
    </source>
</evidence>
<dbReference type="EMBL" id="NBNE01020989">
    <property type="protein sequence ID" value="OWY91133.1"/>
    <property type="molecule type" value="Genomic_DNA"/>
</dbReference>
<dbReference type="Gene3D" id="3.30.70.270">
    <property type="match status" value="1"/>
</dbReference>
<evidence type="ECO:0000313" key="3">
    <source>
        <dbReference type="Proteomes" id="UP000198211"/>
    </source>
</evidence>
<dbReference type="Proteomes" id="UP000198211">
    <property type="component" value="Unassembled WGS sequence"/>
</dbReference>
<dbReference type="Pfam" id="PF17921">
    <property type="entry name" value="Integrase_H2C2"/>
    <property type="match status" value="1"/>
</dbReference>
<dbReference type="OrthoDB" id="1938712at2759"/>
<dbReference type="PANTHER" id="PTHR37984:SF5">
    <property type="entry name" value="PROTEIN NYNRIN-LIKE"/>
    <property type="match status" value="1"/>
</dbReference>
<evidence type="ECO:0000313" key="2">
    <source>
        <dbReference type="EMBL" id="OWY91133.1"/>
    </source>
</evidence>
<accession>A0A225UDT3</accession>
<organism evidence="2 3">
    <name type="scientific">Phytophthora megakarya</name>
    <dbReference type="NCBI Taxonomy" id="4795"/>
    <lineage>
        <taxon>Eukaryota</taxon>
        <taxon>Sar</taxon>
        <taxon>Stramenopiles</taxon>
        <taxon>Oomycota</taxon>
        <taxon>Peronosporomycetes</taxon>
        <taxon>Peronosporales</taxon>
        <taxon>Peronosporaceae</taxon>
        <taxon>Phytophthora</taxon>
    </lineage>
</organism>
<name>A0A225UDT3_9STRA</name>
<dbReference type="InterPro" id="IPR043128">
    <property type="entry name" value="Rev_trsase/Diguanyl_cyclase"/>
</dbReference>
<dbReference type="AlphaFoldDB" id="A0A225UDT3"/>
<dbReference type="PANTHER" id="PTHR37984">
    <property type="entry name" value="PROTEIN CBG26694"/>
    <property type="match status" value="1"/>
</dbReference>
<proteinExistence type="predicted"/>
<protein>
    <recommendedName>
        <fullName evidence="1">Integrase zinc-binding domain-containing protein</fullName>
    </recommendedName>
</protein>
<dbReference type="InterPro" id="IPR043502">
    <property type="entry name" value="DNA/RNA_pol_sf"/>
</dbReference>
<feature type="domain" description="Integrase zinc-binding" evidence="1">
    <location>
        <begin position="83"/>
        <end position="107"/>
    </location>
</feature>
<keyword evidence="3" id="KW-1185">Reference proteome</keyword>
<dbReference type="InterPro" id="IPR050951">
    <property type="entry name" value="Retrovirus_Pol_polyprotein"/>
</dbReference>
<dbReference type="SUPFAM" id="SSF56672">
    <property type="entry name" value="DNA/RNA polymerases"/>
    <property type="match status" value="1"/>
</dbReference>
<gene>
    <name evidence="2" type="ORF">PHMEG_00040419</name>
</gene>
<dbReference type="InterPro" id="IPR041588">
    <property type="entry name" value="Integrase_H2C2"/>
</dbReference>
<reference evidence="3" key="1">
    <citation type="submission" date="2017-03" db="EMBL/GenBank/DDBJ databases">
        <title>Phytopthora megakarya and P. palmivora, two closely related causual agents of cacao black pod achieved similar genome size and gene model numbers by different mechanisms.</title>
        <authorList>
            <person name="Ali S."/>
            <person name="Shao J."/>
            <person name="Larry D.J."/>
            <person name="Kronmiller B."/>
            <person name="Shen D."/>
            <person name="Strem M.D."/>
            <person name="Melnick R.L."/>
            <person name="Guiltinan M.J."/>
            <person name="Tyler B.M."/>
            <person name="Meinhardt L.W."/>
            <person name="Bailey B.A."/>
        </authorList>
    </citation>
    <scope>NUCLEOTIDE SEQUENCE [LARGE SCALE GENOMIC DNA]</scope>
    <source>
        <strain evidence="3">zdho120</strain>
    </source>
</reference>
<comment type="caution">
    <text evidence="2">The sequence shown here is derived from an EMBL/GenBank/DDBJ whole genome shotgun (WGS) entry which is preliminary data.</text>
</comment>
<sequence>MSERAKLLSASVCPFGHFQRTRMPFGLKNAPLIYQSVINNCLWGFVRLPPEEEAEVDQDVLDFLVLTLMTLLMVREHGINFVRIYWPGMYADVEHFVKECVDCASGKERPPNAGPSPRNIEPRQPFEVVSMDFVTHMPKSDRGNTF</sequence>
<dbReference type="Gene3D" id="1.10.340.70">
    <property type="match status" value="1"/>
</dbReference>